<dbReference type="EMBL" id="BAABDQ010000010">
    <property type="protein sequence ID" value="GAA3562135.1"/>
    <property type="molecule type" value="Genomic_DNA"/>
</dbReference>
<evidence type="ECO:0000313" key="3">
    <source>
        <dbReference type="Proteomes" id="UP001500630"/>
    </source>
</evidence>
<feature type="chain" id="PRO_5045163031" description="Chaplin" evidence="1">
    <location>
        <begin position="29"/>
        <end position="69"/>
    </location>
</feature>
<gene>
    <name evidence="2" type="ORF">GCM10022419_048520</name>
</gene>
<organism evidence="2 3">
    <name type="scientific">Nonomuraea rosea</name>
    <dbReference type="NCBI Taxonomy" id="638574"/>
    <lineage>
        <taxon>Bacteria</taxon>
        <taxon>Bacillati</taxon>
        <taxon>Actinomycetota</taxon>
        <taxon>Actinomycetes</taxon>
        <taxon>Streptosporangiales</taxon>
        <taxon>Streptosporangiaceae</taxon>
        <taxon>Nonomuraea</taxon>
    </lineage>
</organism>
<evidence type="ECO:0008006" key="4">
    <source>
        <dbReference type="Google" id="ProtNLM"/>
    </source>
</evidence>
<accession>A0ABP6X8C0</accession>
<keyword evidence="1" id="KW-0732">Signal</keyword>
<evidence type="ECO:0000256" key="1">
    <source>
        <dbReference type="SAM" id="SignalP"/>
    </source>
</evidence>
<reference evidence="3" key="1">
    <citation type="journal article" date="2019" name="Int. J. Syst. Evol. Microbiol.">
        <title>The Global Catalogue of Microorganisms (GCM) 10K type strain sequencing project: providing services to taxonomists for standard genome sequencing and annotation.</title>
        <authorList>
            <consortium name="The Broad Institute Genomics Platform"/>
            <consortium name="The Broad Institute Genome Sequencing Center for Infectious Disease"/>
            <person name="Wu L."/>
            <person name="Ma J."/>
        </authorList>
    </citation>
    <scope>NUCLEOTIDE SEQUENCE [LARGE SCALE GENOMIC DNA]</scope>
    <source>
        <strain evidence="3">JCM 17326</strain>
    </source>
</reference>
<proteinExistence type="predicted"/>
<sequence length="69" mass="6529">MVLAPRRIAAAAALAGAVILIAAPASHAVVDPIGMGTCLSSSAADVTSLIDPAAPGVPAEVPGVACLTP</sequence>
<comment type="caution">
    <text evidence="2">The sequence shown here is derived from an EMBL/GenBank/DDBJ whole genome shotgun (WGS) entry which is preliminary data.</text>
</comment>
<dbReference type="RefSeq" id="WP_345565030.1">
    <property type="nucleotide sequence ID" value="NZ_BAABDQ010000010.1"/>
</dbReference>
<name>A0ABP6X8C0_9ACTN</name>
<feature type="signal peptide" evidence="1">
    <location>
        <begin position="1"/>
        <end position="28"/>
    </location>
</feature>
<protein>
    <recommendedName>
        <fullName evidence="4">Chaplin</fullName>
    </recommendedName>
</protein>
<dbReference type="Proteomes" id="UP001500630">
    <property type="component" value="Unassembled WGS sequence"/>
</dbReference>
<evidence type="ECO:0000313" key="2">
    <source>
        <dbReference type="EMBL" id="GAA3562135.1"/>
    </source>
</evidence>
<keyword evidence="3" id="KW-1185">Reference proteome</keyword>